<dbReference type="PROSITE" id="PS51257">
    <property type="entry name" value="PROKAR_LIPOPROTEIN"/>
    <property type="match status" value="1"/>
</dbReference>
<sequence length="107" mass="11567">MPQTSPKKQLQQAKQQDDQIRHGHYLVTSIGCADCHSPKKIGARGPEEIPELKLSGFPEGRELPPLDRAALENGWMLMTGDLTAAVGPWGVSFAANLTSDQTGIGSW</sequence>
<protein>
    <submittedName>
        <fullName evidence="1">Diheme cytochrome c-553</fullName>
    </submittedName>
</protein>
<dbReference type="InterPro" id="IPR036909">
    <property type="entry name" value="Cyt_c-like_dom_sf"/>
</dbReference>
<organism evidence="1">
    <name type="scientific">Salinimicrobium catena</name>
    <dbReference type="NCBI Taxonomy" id="390640"/>
    <lineage>
        <taxon>Bacteria</taxon>
        <taxon>Pseudomonadati</taxon>
        <taxon>Bacteroidota</taxon>
        <taxon>Flavobacteriia</taxon>
        <taxon>Flavobacteriales</taxon>
        <taxon>Flavobacteriaceae</taxon>
        <taxon>Salinimicrobium</taxon>
    </lineage>
</organism>
<dbReference type="SUPFAM" id="SSF46626">
    <property type="entry name" value="Cytochrome c"/>
    <property type="match status" value="1"/>
</dbReference>
<comment type="caution">
    <text evidence="1">The sequence shown here is derived from an EMBL/GenBank/DDBJ whole genome shotgun (WGS) entry which is preliminary data.</text>
</comment>
<feature type="non-terminal residue" evidence="1">
    <location>
        <position position="107"/>
    </location>
</feature>
<evidence type="ECO:0000313" key="1">
    <source>
        <dbReference type="EMBL" id="HER41173.1"/>
    </source>
</evidence>
<dbReference type="Proteomes" id="UP000885753">
    <property type="component" value="Unassembled WGS sequence"/>
</dbReference>
<dbReference type="EMBL" id="DSEE01000585">
    <property type="protein sequence ID" value="HER41173.1"/>
    <property type="molecule type" value="Genomic_DNA"/>
</dbReference>
<accession>A0A7C2R4Z1</accession>
<proteinExistence type="predicted"/>
<dbReference type="GO" id="GO:0009055">
    <property type="term" value="F:electron transfer activity"/>
    <property type="evidence" value="ECO:0007669"/>
    <property type="project" value="InterPro"/>
</dbReference>
<dbReference type="AlphaFoldDB" id="A0A7C2R4Z1"/>
<reference evidence="1" key="1">
    <citation type="journal article" date="2020" name="mSystems">
        <title>Genome- and Community-Level Interaction Insights into Carbon Utilization and Element Cycling Functions of Hydrothermarchaeota in Hydrothermal Sediment.</title>
        <authorList>
            <person name="Zhou Z."/>
            <person name="Liu Y."/>
            <person name="Xu W."/>
            <person name="Pan J."/>
            <person name="Luo Z.H."/>
            <person name="Li M."/>
        </authorList>
    </citation>
    <scope>NUCLEOTIDE SEQUENCE [LARGE SCALE GENOMIC DNA]</scope>
    <source>
        <strain evidence="1">SpSt-1235</strain>
    </source>
</reference>
<dbReference type="GO" id="GO:0020037">
    <property type="term" value="F:heme binding"/>
    <property type="evidence" value="ECO:0007669"/>
    <property type="project" value="InterPro"/>
</dbReference>
<name>A0A7C2R4Z1_9FLAO</name>
<gene>
    <name evidence="1" type="ORF">ENO10_08135</name>
</gene>